<dbReference type="InterPro" id="IPR010997">
    <property type="entry name" value="HRDC-like_sf"/>
</dbReference>
<feature type="compositionally biased region" description="Low complexity" evidence="3">
    <location>
        <begin position="1"/>
        <end position="16"/>
    </location>
</feature>
<dbReference type="RefSeq" id="XP_033692467.1">
    <property type="nucleotide sequence ID" value="XM_033824637.1"/>
</dbReference>
<gene>
    <name evidence="5" type="ORF">BU26DRAFT_446939</name>
</gene>
<dbReference type="SMART" id="SM00474">
    <property type="entry name" value="35EXOc"/>
    <property type="match status" value="1"/>
</dbReference>
<keyword evidence="2" id="KW-0378">Hydrolase</keyword>
<dbReference type="GO" id="GO:0005737">
    <property type="term" value="C:cytoplasm"/>
    <property type="evidence" value="ECO:0007669"/>
    <property type="project" value="TreeGrafter"/>
</dbReference>
<dbReference type="CDD" id="cd06141">
    <property type="entry name" value="WRN_exo"/>
    <property type="match status" value="1"/>
</dbReference>
<protein>
    <submittedName>
        <fullName evidence="5">Ribonuclease H-like protein</fullName>
    </submittedName>
</protein>
<accession>A0A6A6J7N4</accession>
<proteinExistence type="predicted"/>
<dbReference type="Gene3D" id="3.30.420.10">
    <property type="entry name" value="Ribonuclease H-like superfamily/Ribonuclease H"/>
    <property type="match status" value="1"/>
</dbReference>
<dbReference type="Pfam" id="PF01612">
    <property type="entry name" value="DNA_pol_A_exo1"/>
    <property type="match status" value="1"/>
</dbReference>
<dbReference type="OrthoDB" id="1920326at2759"/>
<dbReference type="GeneID" id="54577967"/>
<feature type="compositionally biased region" description="Basic and acidic residues" evidence="3">
    <location>
        <begin position="397"/>
        <end position="410"/>
    </location>
</feature>
<dbReference type="InterPro" id="IPR002562">
    <property type="entry name" value="3'-5'_exonuclease_dom"/>
</dbReference>
<dbReference type="EMBL" id="ML987189">
    <property type="protein sequence ID" value="KAF2257463.1"/>
    <property type="molecule type" value="Genomic_DNA"/>
</dbReference>
<sequence>MDDASSSSADTTTPASWPRSFRLHIPTNATPYNPAQFSQTLFRGPGNRQVRLLYSDNFVTSEAIARLFLKETIVGFDMEWIYPTPPWPTLQQRVSLIQVASEDKVALFHIGRHAGNTPTQLIAPSLRELIESPDIRMTGQSIMVDCARLKQYFGLQPRTVSELSYLHILVTDHPDSNMTMRYVRGGLQFLVQDYFPGLTLVKDNTTHGNWTSPLTERQLDYAAADAYASLMVWHIMNATRLNMQPRPPLPRNIDEYLEMVGRGWPPEYFIELEPLVPGAINMTARDFFLIHESLGEDETLAIDLDSTAEQLYQSLAQAREAAARRMGVPPRYVAADSALRVMAKMRPQTERECRQLPSLGIRKHGIFAGIWVDAILRFMEDEARGVEKDEDQPQDGARNENEHDTEQRLD</sequence>
<evidence type="ECO:0000313" key="6">
    <source>
        <dbReference type="Proteomes" id="UP000800094"/>
    </source>
</evidence>
<keyword evidence="1" id="KW-0540">Nuclease</keyword>
<dbReference type="GO" id="GO:0008408">
    <property type="term" value="F:3'-5' exonuclease activity"/>
    <property type="evidence" value="ECO:0007669"/>
    <property type="project" value="InterPro"/>
</dbReference>
<evidence type="ECO:0000313" key="5">
    <source>
        <dbReference type="EMBL" id="KAF2257463.1"/>
    </source>
</evidence>
<dbReference type="PANTHER" id="PTHR13620">
    <property type="entry name" value="3-5 EXONUCLEASE"/>
    <property type="match status" value="1"/>
</dbReference>
<organism evidence="5 6">
    <name type="scientific">Trematosphaeria pertusa</name>
    <dbReference type="NCBI Taxonomy" id="390896"/>
    <lineage>
        <taxon>Eukaryota</taxon>
        <taxon>Fungi</taxon>
        <taxon>Dikarya</taxon>
        <taxon>Ascomycota</taxon>
        <taxon>Pezizomycotina</taxon>
        <taxon>Dothideomycetes</taxon>
        <taxon>Pleosporomycetidae</taxon>
        <taxon>Pleosporales</taxon>
        <taxon>Massarineae</taxon>
        <taxon>Trematosphaeriaceae</taxon>
        <taxon>Trematosphaeria</taxon>
    </lineage>
</organism>
<dbReference type="AlphaFoldDB" id="A0A6A6J7N4"/>
<dbReference type="InterPro" id="IPR036397">
    <property type="entry name" value="RNaseH_sf"/>
</dbReference>
<dbReference type="SUPFAM" id="SSF53098">
    <property type="entry name" value="Ribonuclease H-like"/>
    <property type="match status" value="1"/>
</dbReference>
<dbReference type="Gene3D" id="1.10.150.80">
    <property type="entry name" value="HRDC domain"/>
    <property type="match status" value="1"/>
</dbReference>
<dbReference type="GO" id="GO:0006139">
    <property type="term" value="P:nucleobase-containing compound metabolic process"/>
    <property type="evidence" value="ECO:0007669"/>
    <property type="project" value="InterPro"/>
</dbReference>
<evidence type="ECO:0000256" key="2">
    <source>
        <dbReference type="ARBA" id="ARBA00022801"/>
    </source>
</evidence>
<keyword evidence="6" id="KW-1185">Reference proteome</keyword>
<feature type="region of interest" description="Disordered" evidence="3">
    <location>
        <begin position="384"/>
        <end position="410"/>
    </location>
</feature>
<dbReference type="SMART" id="SM00341">
    <property type="entry name" value="HRDC"/>
    <property type="match status" value="1"/>
</dbReference>
<dbReference type="Pfam" id="PF00570">
    <property type="entry name" value="HRDC"/>
    <property type="match status" value="1"/>
</dbReference>
<feature type="region of interest" description="Disordered" evidence="3">
    <location>
        <begin position="1"/>
        <end position="20"/>
    </location>
</feature>
<feature type="domain" description="HRDC" evidence="4">
    <location>
        <begin position="305"/>
        <end position="385"/>
    </location>
</feature>
<dbReference type="PROSITE" id="PS50967">
    <property type="entry name" value="HRDC"/>
    <property type="match status" value="1"/>
</dbReference>
<dbReference type="PANTHER" id="PTHR13620:SF104">
    <property type="entry name" value="EXONUCLEASE 3'-5' DOMAIN-CONTAINING PROTEIN 2"/>
    <property type="match status" value="1"/>
</dbReference>
<dbReference type="GO" id="GO:0005634">
    <property type="term" value="C:nucleus"/>
    <property type="evidence" value="ECO:0007669"/>
    <property type="project" value="TreeGrafter"/>
</dbReference>
<evidence type="ECO:0000256" key="3">
    <source>
        <dbReference type="SAM" id="MobiDB-lite"/>
    </source>
</evidence>
<dbReference type="GO" id="GO:0003676">
    <property type="term" value="F:nucleic acid binding"/>
    <property type="evidence" value="ECO:0007669"/>
    <property type="project" value="InterPro"/>
</dbReference>
<dbReference type="SUPFAM" id="SSF47819">
    <property type="entry name" value="HRDC-like"/>
    <property type="match status" value="1"/>
</dbReference>
<dbReference type="InterPro" id="IPR002121">
    <property type="entry name" value="HRDC_dom"/>
</dbReference>
<dbReference type="InterPro" id="IPR044876">
    <property type="entry name" value="HRDC_dom_sf"/>
</dbReference>
<dbReference type="Proteomes" id="UP000800094">
    <property type="component" value="Unassembled WGS sequence"/>
</dbReference>
<reference evidence="5" key="1">
    <citation type="journal article" date="2020" name="Stud. Mycol.">
        <title>101 Dothideomycetes genomes: a test case for predicting lifestyles and emergence of pathogens.</title>
        <authorList>
            <person name="Haridas S."/>
            <person name="Albert R."/>
            <person name="Binder M."/>
            <person name="Bloem J."/>
            <person name="Labutti K."/>
            <person name="Salamov A."/>
            <person name="Andreopoulos B."/>
            <person name="Baker S."/>
            <person name="Barry K."/>
            <person name="Bills G."/>
            <person name="Bluhm B."/>
            <person name="Cannon C."/>
            <person name="Castanera R."/>
            <person name="Culley D."/>
            <person name="Daum C."/>
            <person name="Ezra D."/>
            <person name="Gonzalez J."/>
            <person name="Henrissat B."/>
            <person name="Kuo A."/>
            <person name="Liang C."/>
            <person name="Lipzen A."/>
            <person name="Lutzoni F."/>
            <person name="Magnuson J."/>
            <person name="Mondo S."/>
            <person name="Nolan M."/>
            <person name="Ohm R."/>
            <person name="Pangilinan J."/>
            <person name="Park H.-J."/>
            <person name="Ramirez L."/>
            <person name="Alfaro M."/>
            <person name="Sun H."/>
            <person name="Tritt A."/>
            <person name="Yoshinaga Y."/>
            <person name="Zwiers L.-H."/>
            <person name="Turgeon B."/>
            <person name="Goodwin S."/>
            <person name="Spatafora J."/>
            <person name="Crous P."/>
            <person name="Grigoriev I."/>
        </authorList>
    </citation>
    <scope>NUCLEOTIDE SEQUENCE</scope>
    <source>
        <strain evidence="5">CBS 122368</strain>
    </source>
</reference>
<evidence type="ECO:0000256" key="1">
    <source>
        <dbReference type="ARBA" id="ARBA00022722"/>
    </source>
</evidence>
<dbReference type="InterPro" id="IPR012337">
    <property type="entry name" value="RNaseH-like_sf"/>
</dbReference>
<dbReference type="GO" id="GO:0000166">
    <property type="term" value="F:nucleotide binding"/>
    <property type="evidence" value="ECO:0007669"/>
    <property type="project" value="InterPro"/>
</dbReference>
<dbReference type="InterPro" id="IPR051132">
    <property type="entry name" value="3-5_Exonuclease_domain"/>
</dbReference>
<evidence type="ECO:0000259" key="4">
    <source>
        <dbReference type="PROSITE" id="PS50967"/>
    </source>
</evidence>
<name>A0A6A6J7N4_9PLEO</name>